<proteinExistence type="predicted"/>
<name>A0A0F9T381_9ZZZZ</name>
<organism evidence="1">
    <name type="scientific">marine sediment metagenome</name>
    <dbReference type="NCBI Taxonomy" id="412755"/>
    <lineage>
        <taxon>unclassified sequences</taxon>
        <taxon>metagenomes</taxon>
        <taxon>ecological metagenomes</taxon>
    </lineage>
</organism>
<comment type="caution">
    <text evidence="1">The sequence shown here is derived from an EMBL/GenBank/DDBJ whole genome shotgun (WGS) entry which is preliminary data.</text>
</comment>
<dbReference type="AlphaFoldDB" id="A0A0F9T381"/>
<reference evidence="1" key="1">
    <citation type="journal article" date="2015" name="Nature">
        <title>Complex archaea that bridge the gap between prokaryotes and eukaryotes.</title>
        <authorList>
            <person name="Spang A."/>
            <person name="Saw J.H."/>
            <person name="Jorgensen S.L."/>
            <person name="Zaremba-Niedzwiedzka K."/>
            <person name="Martijn J."/>
            <person name="Lind A.E."/>
            <person name="van Eijk R."/>
            <person name="Schleper C."/>
            <person name="Guy L."/>
            <person name="Ettema T.J."/>
        </authorList>
    </citation>
    <scope>NUCLEOTIDE SEQUENCE</scope>
</reference>
<accession>A0A0F9T381</accession>
<dbReference type="EMBL" id="LAZR01001508">
    <property type="protein sequence ID" value="KKN43486.1"/>
    <property type="molecule type" value="Genomic_DNA"/>
</dbReference>
<evidence type="ECO:0000313" key="1">
    <source>
        <dbReference type="EMBL" id="KKN43486.1"/>
    </source>
</evidence>
<protein>
    <submittedName>
        <fullName evidence="1">Uncharacterized protein</fullName>
    </submittedName>
</protein>
<sequence>MTDWTTPKTWQPGEGLTPDALNEQIRDNLLYLAERPRSIRVARLEEVSDYTTFSTSFIPLDDALFKLTIKPTGRNLRFLFSCMARQSSTGNIQINIFKDDTEYIEPSGISFRHLNTNGWGVVAFSFLYENTSSEEMTFSLHWRAGSSTVTIYAVEAYILFGVYEI</sequence>
<gene>
    <name evidence="1" type="ORF">LCGC14_0702770</name>
</gene>